<evidence type="ECO:0000313" key="2">
    <source>
        <dbReference type="Proteomes" id="UP000233332"/>
    </source>
</evidence>
<dbReference type="RefSeq" id="WP_101303765.1">
    <property type="nucleotide sequence ID" value="NZ_NXGX01000006.1"/>
</dbReference>
<reference evidence="1 2" key="1">
    <citation type="submission" date="2017-09" db="EMBL/GenBank/DDBJ databases">
        <title>Biodiversity and function of Thalassospira species in the particle-attached aromatic-hydrocarbon-degrading consortia from the surface seawater of the China South Sea.</title>
        <authorList>
            <person name="Dong C."/>
            <person name="Lai Q."/>
            <person name="Shao Z."/>
        </authorList>
    </citation>
    <scope>NUCLEOTIDE SEQUENCE [LARGE SCALE GENOMIC DNA]</scope>
    <source>
        <strain evidence="1 2">139Z-12</strain>
    </source>
</reference>
<accession>A0A2N3L3U6</accession>
<proteinExistence type="predicted"/>
<comment type="caution">
    <text evidence="1">The sequence shown here is derived from an EMBL/GenBank/DDBJ whole genome shotgun (WGS) entry which is preliminary data.</text>
</comment>
<organism evidence="1 2">
    <name type="scientific">Thalassospira lohafexi</name>
    <dbReference type="NCBI Taxonomy" id="744227"/>
    <lineage>
        <taxon>Bacteria</taxon>
        <taxon>Pseudomonadati</taxon>
        <taxon>Pseudomonadota</taxon>
        <taxon>Alphaproteobacteria</taxon>
        <taxon>Rhodospirillales</taxon>
        <taxon>Thalassospiraceae</taxon>
        <taxon>Thalassospira</taxon>
    </lineage>
</organism>
<dbReference type="AlphaFoldDB" id="A0A2N3L3U6"/>
<dbReference type="EMBL" id="NXGX01000006">
    <property type="protein sequence ID" value="PKR57481.1"/>
    <property type="molecule type" value="Genomic_DNA"/>
</dbReference>
<name>A0A2N3L3U6_9PROT</name>
<gene>
    <name evidence="1" type="ORF">COO92_16195</name>
</gene>
<evidence type="ECO:0000313" key="1">
    <source>
        <dbReference type="EMBL" id="PKR57481.1"/>
    </source>
</evidence>
<protein>
    <submittedName>
        <fullName evidence="1">Uncharacterized protein</fullName>
    </submittedName>
</protein>
<keyword evidence="2" id="KW-1185">Reference proteome</keyword>
<sequence>MAVRSFRQHLEISLREAANDNLDVDATADTIITDLRVAGFAIKRACDPVDYALPIMVIHSPDKGTAGSFDALPHVKAASVDDLLGHAGWLVVWTEHGRARSAWFDHEGASRKLPDYRVVNPKTPCAGSAYVPLPNGKFVEVA</sequence>
<dbReference type="Proteomes" id="UP000233332">
    <property type="component" value="Unassembled WGS sequence"/>
</dbReference>